<evidence type="ECO:0000256" key="1">
    <source>
        <dbReference type="ARBA" id="ARBA00022603"/>
    </source>
</evidence>
<evidence type="ECO:0000256" key="2">
    <source>
        <dbReference type="ARBA" id="ARBA00022679"/>
    </source>
</evidence>
<keyword evidence="4" id="KW-0805">Transcription regulation</keyword>
<keyword evidence="10" id="KW-1185">Reference proteome</keyword>
<dbReference type="InterPro" id="IPR045318">
    <property type="entry name" value="EZH1/2-like"/>
</dbReference>
<gene>
    <name evidence="9" type="ORF">PCANC_06794</name>
</gene>
<dbReference type="OrthoDB" id="6141102at2759"/>
<keyword evidence="2" id="KW-0808">Transferase</keyword>
<dbReference type="InterPro" id="IPR046341">
    <property type="entry name" value="SET_dom_sf"/>
</dbReference>
<evidence type="ECO:0000259" key="7">
    <source>
        <dbReference type="PROSITE" id="PS50280"/>
    </source>
</evidence>
<keyword evidence="3" id="KW-0949">S-adenosyl-L-methionine</keyword>
<evidence type="ECO:0008006" key="11">
    <source>
        <dbReference type="Google" id="ProtNLM"/>
    </source>
</evidence>
<dbReference type="SUPFAM" id="SSF82199">
    <property type="entry name" value="SET domain"/>
    <property type="match status" value="1"/>
</dbReference>
<organism evidence="9 10">
    <name type="scientific">Puccinia coronata f. sp. avenae</name>
    <dbReference type="NCBI Taxonomy" id="200324"/>
    <lineage>
        <taxon>Eukaryota</taxon>
        <taxon>Fungi</taxon>
        <taxon>Dikarya</taxon>
        <taxon>Basidiomycota</taxon>
        <taxon>Pucciniomycotina</taxon>
        <taxon>Pucciniomycetes</taxon>
        <taxon>Pucciniales</taxon>
        <taxon>Pucciniaceae</taxon>
        <taxon>Puccinia</taxon>
    </lineage>
</organism>
<dbReference type="PROSITE" id="PS51633">
    <property type="entry name" value="CXC"/>
    <property type="match status" value="1"/>
</dbReference>
<proteinExistence type="predicted"/>
<dbReference type="SMART" id="SM00317">
    <property type="entry name" value="SET"/>
    <property type="match status" value="1"/>
</dbReference>
<sequence>MQTRDLLANIRVGLKEDRLDPIANAPPWLQILSTLSPESSRASEPPSTPSNSESPRHNVVTVFEHHIRPPPYTWCGLLNRDAYPKRVDIRSDELRELTTVRVVPYIETFDKKNRSPAEQLKALEQTLLEGQKLHEGQYEICLTGRICPDVLRHNFYELVKALNLQTNESLLRILPSLLPRQKIPTDEELLQSLASEMTRADSAEECSMLFDLYSRAWGCLKESGRLKESPVPVRVPSPNFTIAEIIDSFRLTLPAHKRIFKNSTISSQRQLCKICHQFYCEGHFDPQVPKGSRHPPPTSSPVPEKCLDVPPVDTYGYIPCSHSGECSENHCDCYQLNTHCDRFCRCSESCTRRYPGCSCIMFCDEDCECAKLNRECDPLICKCPACHTIPQSKAGTTSSSPNGCSNFLIATRKKRTFVAPSKIAGFGLFAGETVSSGDLLGEYTGVFLRSDEIEMQIATSVATSSYLFDLNKVDTIDSTKFGNRARFINEPAAGKQPNAHPSVWYVAGSQVIRIFARKTIRIGEEITINYGDKYDDARDWS</sequence>
<evidence type="ECO:0000256" key="6">
    <source>
        <dbReference type="SAM" id="MobiDB-lite"/>
    </source>
</evidence>
<feature type="domain" description="SET" evidence="7">
    <location>
        <begin position="414"/>
        <end position="531"/>
    </location>
</feature>
<evidence type="ECO:0000256" key="4">
    <source>
        <dbReference type="ARBA" id="ARBA00023015"/>
    </source>
</evidence>
<dbReference type="Pfam" id="PF00856">
    <property type="entry name" value="SET"/>
    <property type="match status" value="1"/>
</dbReference>
<accession>A0A2N5UUB0</accession>
<dbReference type="GO" id="GO:0003682">
    <property type="term" value="F:chromatin binding"/>
    <property type="evidence" value="ECO:0007669"/>
    <property type="project" value="TreeGrafter"/>
</dbReference>
<dbReference type="PANTHER" id="PTHR45747:SF4">
    <property type="entry name" value="HISTONE-LYSINE N-METHYLTRANSFERASE E(Z)"/>
    <property type="match status" value="1"/>
</dbReference>
<feature type="compositionally biased region" description="Low complexity" evidence="6">
    <location>
        <begin position="36"/>
        <end position="53"/>
    </location>
</feature>
<evidence type="ECO:0000313" key="10">
    <source>
        <dbReference type="Proteomes" id="UP000235388"/>
    </source>
</evidence>
<evidence type="ECO:0000256" key="3">
    <source>
        <dbReference type="ARBA" id="ARBA00022691"/>
    </source>
</evidence>
<evidence type="ECO:0000313" key="9">
    <source>
        <dbReference type="EMBL" id="PLW41226.1"/>
    </source>
</evidence>
<protein>
    <recommendedName>
        <fullName evidence="11">SET domain-containing protein</fullName>
    </recommendedName>
</protein>
<dbReference type="STRING" id="200324.A0A2N5UUB0"/>
<keyword evidence="5" id="KW-0804">Transcription</keyword>
<dbReference type="PANTHER" id="PTHR45747">
    <property type="entry name" value="HISTONE-LYSINE N-METHYLTRANSFERASE E(Z)"/>
    <property type="match status" value="1"/>
</dbReference>
<dbReference type="GO" id="GO:0046976">
    <property type="term" value="F:histone H3K27 methyltransferase activity"/>
    <property type="evidence" value="ECO:0007669"/>
    <property type="project" value="TreeGrafter"/>
</dbReference>
<dbReference type="Gene3D" id="2.170.270.10">
    <property type="entry name" value="SET domain"/>
    <property type="match status" value="1"/>
</dbReference>
<dbReference type="EMBL" id="PGCJ01000171">
    <property type="protein sequence ID" value="PLW41226.1"/>
    <property type="molecule type" value="Genomic_DNA"/>
</dbReference>
<comment type="caution">
    <text evidence="9">The sequence shown here is derived from an EMBL/GenBank/DDBJ whole genome shotgun (WGS) entry which is preliminary data.</text>
</comment>
<dbReference type="InterPro" id="IPR001214">
    <property type="entry name" value="SET_dom"/>
</dbReference>
<dbReference type="GO" id="GO:0032259">
    <property type="term" value="P:methylation"/>
    <property type="evidence" value="ECO:0007669"/>
    <property type="project" value="UniProtKB-KW"/>
</dbReference>
<dbReference type="InterPro" id="IPR026489">
    <property type="entry name" value="CXC_dom"/>
</dbReference>
<feature type="domain" description="CXC" evidence="8">
    <location>
        <begin position="299"/>
        <end position="401"/>
    </location>
</feature>
<dbReference type="Proteomes" id="UP000235388">
    <property type="component" value="Unassembled WGS sequence"/>
</dbReference>
<keyword evidence="1" id="KW-0489">Methyltransferase</keyword>
<evidence type="ECO:0000256" key="5">
    <source>
        <dbReference type="ARBA" id="ARBA00023163"/>
    </source>
</evidence>
<name>A0A2N5UUB0_9BASI</name>
<dbReference type="AlphaFoldDB" id="A0A2N5UUB0"/>
<feature type="region of interest" description="Disordered" evidence="6">
    <location>
        <begin position="36"/>
        <end position="56"/>
    </location>
</feature>
<dbReference type="GO" id="GO:0031507">
    <property type="term" value="P:heterochromatin formation"/>
    <property type="evidence" value="ECO:0007669"/>
    <property type="project" value="TreeGrafter"/>
</dbReference>
<reference evidence="9 10" key="1">
    <citation type="submission" date="2017-11" db="EMBL/GenBank/DDBJ databases">
        <title>De novo assembly and phasing of dikaryotic genomes from two isolates of Puccinia coronata f. sp. avenae, the causal agent of oat crown rust.</title>
        <authorList>
            <person name="Miller M.E."/>
            <person name="Zhang Y."/>
            <person name="Omidvar V."/>
            <person name="Sperschneider J."/>
            <person name="Schwessinger B."/>
            <person name="Raley C."/>
            <person name="Palmer J.M."/>
            <person name="Garnica D."/>
            <person name="Upadhyaya N."/>
            <person name="Rathjen J."/>
            <person name="Taylor J.M."/>
            <person name="Park R.F."/>
            <person name="Dodds P.N."/>
            <person name="Hirsch C.D."/>
            <person name="Kianian S.F."/>
            <person name="Figueroa M."/>
        </authorList>
    </citation>
    <scope>NUCLEOTIDE SEQUENCE [LARGE SCALE GENOMIC DNA]</scope>
    <source>
        <strain evidence="9">12NC29</strain>
    </source>
</reference>
<dbReference type="PROSITE" id="PS50280">
    <property type="entry name" value="SET"/>
    <property type="match status" value="1"/>
</dbReference>
<dbReference type="GO" id="GO:0035098">
    <property type="term" value="C:ESC/E(Z) complex"/>
    <property type="evidence" value="ECO:0007669"/>
    <property type="project" value="TreeGrafter"/>
</dbReference>
<evidence type="ECO:0000259" key="8">
    <source>
        <dbReference type="PROSITE" id="PS51633"/>
    </source>
</evidence>